<name>A0ABW4NPY1_9LACT</name>
<feature type="transmembrane region" description="Helical" evidence="7">
    <location>
        <begin position="285"/>
        <end position="304"/>
    </location>
</feature>
<dbReference type="RefSeq" id="WP_058918748.1">
    <property type="nucleotide sequence ID" value="NZ_JBHSQC010000002.1"/>
</dbReference>
<accession>A0ABW4NPY1</accession>
<dbReference type="SUPFAM" id="SSF161098">
    <property type="entry name" value="MetI-like"/>
    <property type="match status" value="1"/>
</dbReference>
<organism evidence="9 10">
    <name type="scientific">Carnobacterium antarcticum</name>
    <dbReference type="NCBI Taxonomy" id="2126436"/>
    <lineage>
        <taxon>Bacteria</taxon>
        <taxon>Bacillati</taxon>
        <taxon>Bacillota</taxon>
        <taxon>Bacilli</taxon>
        <taxon>Lactobacillales</taxon>
        <taxon>Carnobacteriaceae</taxon>
        <taxon>Carnobacterium</taxon>
    </lineage>
</organism>
<feature type="transmembrane region" description="Helical" evidence="7">
    <location>
        <begin position="87"/>
        <end position="111"/>
    </location>
</feature>
<feature type="transmembrane region" description="Helical" evidence="7">
    <location>
        <begin position="123"/>
        <end position="143"/>
    </location>
</feature>
<keyword evidence="2 7" id="KW-0813">Transport</keyword>
<keyword evidence="10" id="KW-1185">Reference proteome</keyword>
<dbReference type="InterPro" id="IPR050809">
    <property type="entry name" value="UgpAE/MalFG_permease"/>
</dbReference>
<proteinExistence type="inferred from homology"/>
<dbReference type="Gene3D" id="1.10.3720.10">
    <property type="entry name" value="MetI-like"/>
    <property type="match status" value="1"/>
</dbReference>
<dbReference type="CDD" id="cd06261">
    <property type="entry name" value="TM_PBP2"/>
    <property type="match status" value="1"/>
</dbReference>
<evidence type="ECO:0000256" key="5">
    <source>
        <dbReference type="ARBA" id="ARBA00022989"/>
    </source>
</evidence>
<feature type="transmembrane region" description="Helical" evidence="7">
    <location>
        <begin position="170"/>
        <end position="194"/>
    </location>
</feature>
<evidence type="ECO:0000256" key="6">
    <source>
        <dbReference type="ARBA" id="ARBA00023136"/>
    </source>
</evidence>
<evidence type="ECO:0000259" key="8">
    <source>
        <dbReference type="PROSITE" id="PS50928"/>
    </source>
</evidence>
<comment type="similarity">
    <text evidence="7">Belongs to the binding-protein-dependent transport system permease family.</text>
</comment>
<evidence type="ECO:0000313" key="9">
    <source>
        <dbReference type="EMBL" id="MFD1800492.1"/>
    </source>
</evidence>
<evidence type="ECO:0000256" key="7">
    <source>
        <dbReference type="RuleBase" id="RU363032"/>
    </source>
</evidence>
<comment type="caution">
    <text evidence="9">The sequence shown here is derived from an EMBL/GenBank/DDBJ whole genome shotgun (WGS) entry which is preliminary data.</text>
</comment>
<dbReference type="InterPro" id="IPR035906">
    <property type="entry name" value="MetI-like_sf"/>
</dbReference>
<dbReference type="EMBL" id="JBHUFF010000022">
    <property type="protein sequence ID" value="MFD1800492.1"/>
    <property type="molecule type" value="Genomic_DNA"/>
</dbReference>
<evidence type="ECO:0000256" key="4">
    <source>
        <dbReference type="ARBA" id="ARBA00022692"/>
    </source>
</evidence>
<protein>
    <submittedName>
        <fullName evidence="9">ABC transporter permease</fullName>
    </submittedName>
</protein>
<keyword evidence="5 7" id="KW-1133">Transmembrane helix</keyword>
<keyword evidence="6 7" id="KW-0472">Membrane</keyword>
<comment type="subcellular location">
    <subcellularLocation>
        <location evidence="1 7">Cell membrane</location>
        <topology evidence="1 7">Multi-pass membrane protein</topology>
    </subcellularLocation>
</comment>
<dbReference type="PANTHER" id="PTHR43227:SF11">
    <property type="entry name" value="BLL4140 PROTEIN"/>
    <property type="match status" value="1"/>
</dbReference>
<feature type="transmembrane region" description="Helical" evidence="7">
    <location>
        <begin position="20"/>
        <end position="39"/>
    </location>
</feature>
<feature type="domain" description="ABC transmembrane type-1" evidence="8">
    <location>
        <begin position="83"/>
        <end position="300"/>
    </location>
</feature>
<feature type="transmembrane region" description="Helical" evidence="7">
    <location>
        <begin position="222"/>
        <end position="241"/>
    </location>
</feature>
<evidence type="ECO:0000256" key="2">
    <source>
        <dbReference type="ARBA" id="ARBA00022448"/>
    </source>
</evidence>
<dbReference type="Proteomes" id="UP001597285">
    <property type="component" value="Unassembled WGS sequence"/>
</dbReference>
<evidence type="ECO:0000256" key="3">
    <source>
        <dbReference type="ARBA" id="ARBA00022475"/>
    </source>
</evidence>
<evidence type="ECO:0000256" key="1">
    <source>
        <dbReference type="ARBA" id="ARBA00004651"/>
    </source>
</evidence>
<gene>
    <name evidence="9" type="ORF">ACFSBK_11595</name>
</gene>
<dbReference type="PANTHER" id="PTHR43227">
    <property type="entry name" value="BLL4140 PROTEIN"/>
    <property type="match status" value="1"/>
</dbReference>
<keyword evidence="4 7" id="KW-0812">Transmembrane</keyword>
<dbReference type="PROSITE" id="PS50928">
    <property type="entry name" value="ABC_TM1"/>
    <property type="match status" value="1"/>
</dbReference>
<dbReference type="Pfam" id="PF00528">
    <property type="entry name" value="BPD_transp_1"/>
    <property type="match status" value="1"/>
</dbReference>
<keyword evidence="3" id="KW-1003">Cell membrane</keyword>
<dbReference type="InterPro" id="IPR000515">
    <property type="entry name" value="MetI-like"/>
</dbReference>
<evidence type="ECO:0000313" key="10">
    <source>
        <dbReference type="Proteomes" id="UP001597285"/>
    </source>
</evidence>
<reference evidence="10" key="1">
    <citation type="journal article" date="2019" name="Int. J. Syst. Evol. Microbiol.">
        <title>The Global Catalogue of Microorganisms (GCM) 10K type strain sequencing project: providing services to taxonomists for standard genome sequencing and annotation.</title>
        <authorList>
            <consortium name="The Broad Institute Genomics Platform"/>
            <consortium name="The Broad Institute Genome Sequencing Center for Infectious Disease"/>
            <person name="Wu L."/>
            <person name="Ma J."/>
        </authorList>
    </citation>
    <scope>NUCLEOTIDE SEQUENCE [LARGE SCALE GENOMIC DNA]</scope>
    <source>
        <strain evidence="10">KCTC 42143</strain>
    </source>
</reference>
<sequence>MKKKKRGFLYHLNRNKAMLFMALPGAIWLIFFFYIPVAGNVVAFKDFRFIENGGFWGSISQSKWVGFDNFKFLFSSSNAYIITRNTLLYNITFILAGLILAVSIAVIVSQLRSKKMIKVYQTSMLLPYFLSWVIISYFVYAFLSPDKGLINSIIVGQGGTPISWYSDPTYWPYILVFLGIWKGVGYSSVIYFAAIMGIEPAFYEAAEIDGASKWQQIRHVTLPHLVPLITILTIMGVGGIFKADFGLFYQIPRNAGALYNVTSVLDTYIYNGLASSGDIGMTTAAGLYQSVVGFILVVVTNLIVRRFDEESALF</sequence>